<dbReference type="SUPFAM" id="SSF53822">
    <property type="entry name" value="Periplasmic binding protein-like I"/>
    <property type="match status" value="1"/>
</dbReference>
<dbReference type="PROSITE" id="PS00356">
    <property type="entry name" value="HTH_LACI_1"/>
    <property type="match status" value="1"/>
</dbReference>
<dbReference type="InterPro" id="IPR046335">
    <property type="entry name" value="LacI/GalR-like_sensor"/>
</dbReference>
<dbReference type="InterPro" id="IPR028082">
    <property type="entry name" value="Peripla_BP_I"/>
</dbReference>
<evidence type="ECO:0000313" key="5">
    <source>
        <dbReference type="EMBL" id="QBR89628.1"/>
    </source>
</evidence>
<dbReference type="InterPro" id="IPR010982">
    <property type="entry name" value="Lambda_DNA-bd_dom_sf"/>
</dbReference>
<dbReference type="RefSeq" id="WP_135068319.1">
    <property type="nucleotide sequence ID" value="NZ_CP038266.1"/>
</dbReference>
<keyword evidence="1" id="KW-0805">Transcription regulation</keyword>
<gene>
    <name evidence="5" type="ORF">E4K62_13665</name>
</gene>
<evidence type="ECO:0000256" key="2">
    <source>
        <dbReference type="ARBA" id="ARBA00023125"/>
    </source>
</evidence>
<dbReference type="PROSITE" id="PS50932">
    <property type="entry name" value="HTH_LACI_2"/>
    <property type="match status" value="1"/>
</dbReference>
<dbReference type="Gene3D" id="1.10.260.40">
    <property type="entry name" value="lambda repressor-like DNA-binding domains"/>
    <property type="match status" value="1"/>
</dbReference>
<name>A0ABX5STW2_9MICO</name>
<evidence type="ECO:0000256" key="3">
    <source>
        <dbReference type="ARBA" id="ARBA00023163"/>
    </source>
</evidence>
<keyword evidence="3" id="KW-0804">Transcription</keyword>
<dbReference type="Pfam" id="PF13377">
    <property type="entry name" value="Peripla_BP_3"/>
    <property type="match status" value="1"/>
</dbReference>
<protein>
    <submittedName>
        <fullName evidence="5">LacI family transcriptional regulator</fullName>
    </submittedName>
</protein>
<feature type="domain" description="HTH lacI-type" evidence="4">
    <location>
        <begin position="6"/>
        <end position="60"/>
    </location>
</feature>
<dbReference type="Gene3D" id="3.40.50.2300">
    <property type="match status" value="2"/>
</dbReference>
<proteinExistence type="predicted"/>
<dbReference type="SMART" id="SM00354">
    <property type="entry name" value="HTH_LACI"/>
    <property type="match status" value="1"/>
</dbReference>
<dbReference type="PANTHER" id="PTHR30146:SF153">
    <property type="entry name" value="LACTOSE OPERON REPRESSOR"/>
    <property type="match status" value="1"/>
</dbReference>
<evidence type="ECO:0000313" key="6">
    <source>
        <dbReference type="Proteomes" id="UP000295748"/>
    </source>
</evidence>
<evidence type="ECO:0000259" key="4">
    <source>
        <dbReference type="PROSITE" id="PS50932"/>
    </source>
</evidence>
<dbReference type="PANTHER" id="PTHR30146">
    <property type="entry name" value="LACI-RELATED TRANSCRIPTIONAL REPRESSOR"/>
    <property type="match status" value="1"/>
</dbReference>
<dbReference type="Proteomes" id="UP000295748">
    <property type="component" value="Chromosome"/>
</dbReference>
<evidence type="ECO:0000256" key="1">
    <source>
        <dbReference type="ARBA" id="ARBA00023015"/>
    </source>
</evidence>
<sequence length="337" mass="34216">MAAHKATLRDVAAAAGVSTAAASFALRGKAGVSPGTRARVLGVARELNYEVNLPARSLRTSRYGAIGLYLPVGASRATYYTEFAFGVVDAAEEQGLSVILLPHAGSGQPPIAFVDGFIVVDASASDPGVRGMLKDGRPVVSGEHVESAARAVSASVVSDHDAAMHRLLDHLAAQGAARIAVLLPPETTAWGRQVAGAYAAWSAARGRSPVAVHIGFVPTVPEVEAAAHAVLSDPAVDALVVVPSGSAAPALSAAVRAGRVVGGDLLLAAYVDEPVHTLLSPTVTAFDLNARDFGGECLRLLVAALAGGVPAGGDDPVIRMTVPSLVVRESSTRSAPP</sequence>
<reference evidence="5 6" key="1">
    <citation type="submission" date="2019-03" db="EMBL/GenBank/DDBJ databases">
        <authorList>
            <person name="Dong K."/>
        </authorList>
    </citation>
    <scope>NUCLEOTIDE SEQUENCE [LARGE SCALE GENOMIC DNA]</scope>
    <source>
        <strain evidence="6">dk512</strain>
    </source>
</reference>
<keyword evidence="6" id="KW-1185">Reference proteome</keyword>
<dbReference type="InterPro" id="IPR000843">
    <property type="entry name" value="HTH_LacI"/>
</dbReference>
<dbReference type="SUPFAM" id="SSF47413">
    <property type="entry name" value="lambda repressor-like DNA-binding domains"/>
    <property type="match status" value="1"/>
</dbReference>
<keyword evidence="2" id="KW-0238">DNA-binding</keyword>
<dbReference type="EMBL" id="CP038266">
    <property type="protein sequence ID" value="QBR89628.1"/>
    <property type="molecule type" value="Genomic_DNA"/>
</dbReference>
<accession>A0ABX5STW2</accession>
<dbReference type="Pfam" id="PF00356">
    <property type="entry name" value="LacI"/>
    <property type="match status" value="1"/>
</dbReference>
<organism evidence="5 6">
    <name type="scientific">Microbacterium wangchenii</name>
    <dbReference type="NCBI Taxonomy" id="2541726"/>
    <lineage>
        <taxon>Bacteria</taxon>
        <taxon>Bacillati</taxon>
        <taxon>Actinomycetota</taxon>
        <taxon>Actinomycetes</taxon>
        <taxon>Micrococcales</taxon>
        <taxon>Microbacteriaceae</taxon>
        <taxon>Microbacterium</taxon>
    </lineage>
</organism>